<keyword evidence="7" id="KW-1003">Cell membrane</keyword>
<evidence type="ECO:0000256" key="3">
    <source>
        <dbReference type="ARBA" id="ARBA00006742"/>
    </source>
</evidence>
<keyword evidence="8 13" id="KW-0812">Transmembrane</keyword>
<dbReference type="GO" id="GO:0005886">
    <property type="term" value="C:plasma membrane"/>
    <property type="evidence" value="ECO:0007669"/>
    <property type="project" value="UniProtKB-SubCell"/>
</dbReference>
<feature type="transmembrane region" description="Helical" evidence="13">
    <location>
        <begin position="16"/>
        <end position="35"/>
    </location>
</feature>
<dbReference type="Proteomes" id="UP000253570">
    <property type="component" value="Unassembled WGS sequence"/>
</dbReference>
<keyword evidence="11" id="KW-0811">Translocation</keyword>
<accession>A0A368DNJ1</accession>
<dbReference type="Pfam" id="PF02699">
    <property type="entry name" value="YajC"/>
    <property type="match status" value="1"/>
</dbReference>
<evidence type="ECO:0000256" key="11">
    <source>
        <dbReference type="ARBA" id="ARBA00023010"/>
    </source>
</evidence>
<keyword evidence="12 13" id="KW-0472">Membrane</keyword>
<dbReference type="PRINTS" id="PR01853">
    <property type="entry name" value="YAJCTRNLCASE"/>
</dbReference>
<dbReference type="NCBIfam" id="TIGR00739">
    <property type="entry name" value="yajC"/>
    <property type="match status" value="1"/>
</dbReference>
<evidence type="ECO:0000313" key="15">
    <source>
        <dbReference type="Proteomes" id="UP000253570"/>
    </source>
</evidence>
<organism evidence="14 15">
    <name type="scientific">PS1 clade bacterium</name>
    <dbReference type="NCBI Taxonomy" id="2175152"/>
    <lineage>
        <taxon>Bacteria</taxon>
        <taxon>Pseudomonadati</taxon>
        <taxon>Pseudomonadota</taxon>
        <taxon>Alphaproteobacteria</taxon>
        <taxon>PS1 clade</taxon>
    </lineage>
</organism>
<evidence type="ECO:0000256" key="4">
    <source>
        <dbReference type="ARBA" id="ARBA00011718"/>
    </source>
</evidence>
<evidence type="ECO:0000256" key="8">
    <source>
        <dbReference type="ARBA" id="ARBA00022692"/>
    </source>
</evidence>
<comment type="caution">
    <text evidence="14">The sequence shown here is derived from an EMBL/GenBank/DDBJ whole genome shotgun (WGS) entry which is preliminary data.</text>
</comment>
<keyword evidence="6" id="KW-0813">Transport</keyword>
<evidence type="ECO:0000313" key="14">
    <source>
        <dbReference type="EMBL" id="RCL72843.1"/>
    </source>
</evidence>
<evidence type="ECO:0000256" key="1">
    <source>
        <dbReference type="ARBA" id="ARBA00002061"/>
    </source>
</evidence>
<evidence type="ECO:0000256" key="7">
    <source>
        <dbReference type="ARBA" id="ARBA00022475"/>
    </source>
</evidence>
<proteinExistence type="inferred from homology"/>
<keyword evidence="9" id="KW-0653">Protein transport</keyword>
<evidence type="ECO:0000256" key="5">
    <source>
        <dbReference type="ARBA" id="ARBA00014962"/>
    </source>
</evidence>
<name>A0A368DNJ1_9PROT</name>
<dbReference type="AlphaFoldDB" id="A0A368DNJ1"/>
<comment type="subunit">
    <text evidence="4">Part of the SecDF-YidC-YajC translocase complex. The SecDF-YidC-YajC translocase forms a supercomplex with SecYEG, called the holo-translocon (HTL).</text>
</comment>
<protein>
    <recommendedName>
        <fullName evidence="5">Sec translocon accessory complex subunit YajC</fullName>
    </recommendedName>
</protein>
<dbReference type="InterPro" id="IPR003849">
    <property type="entry name" value="Preprotein_translocase_YajC"/>
</dbReference>
<gene>
    <name evidence="14" type="primary">yajC</name>
    <name evidence="14" type="ORF">DBW71_04830</name>
</gene>
<evidence type="ECO:0000256" key="13">
    <source>
        <dbReference type="SAM" id="Phobius"/>
    </source>
</evidence>
<reference evidence="14 15" key="1">
    <citation type="journal article" date="2018" name="Microbiome">
        <title>Fine metagenomic profile of the Mediterranean stratified and mixed water columns revealed by assembly and recruitment.</title>
        <authorList>
            <person name="Haro-Moreno J.M."/>
            <person name="Lopez-Perez M."/>
            <person name="De La Torre J.R."/>
            <person name="Picazo A."/>
            <person name="Camacho A."/>
            <person name="Rodriguez-Valera F."/>
        </authorList>
    </citation>
    <scope>NUCLEOTIDE SEQUENCE [LARGE SCALE GENOMIC DNA]</scope>
    <source>
        <strain evidence="14">MED-G57</strain>
    </source>
</reference>
<comment type="function">
    <text evidence="1">The SecYEG-SecDF-YajC-YidC holo-translocon (HTL) protein secretase/insertase is a supercomplex required for protein secretion, insertion of proteins into membranes, and assembly of membrane protein complexes. While the SecYEG complex is essential for assembly of a number of proteins and complexes, the SecDF-YajC-YidC subcomplex facilitates these functions.</text>
</comment>
<evidence type="ECO:0000256" key="6">
    <source>
        <dbReference type="ARBA" id="ARBA00022448"/>
    </source>
</evidence>
<evidence type="ECO:0000256" key="2">
    <source>
        <dbReference type="ARBA" id="ARBA00004162"/>
    </source>
</evidence>
<dbReference type="EMBL" id="QOQD01000011">
    <property type="protein sequence ID" value="RCL72843.1"/>
    <property type="molecule type" value="Genomic_DNA"/>
</dbReference>
<sequence length="98" mass="11017">MITQAYAATQPGGGDIFLQLLPFLLIFFIIYFLILRPQQKRVKTHKAMIDNLKKGDSVIVGGLIGKISKVMNEDEIEIEISDNVKVKVIRAMVSDLKK</sequence>
<evidence type="ECO:0000256" key="9">
    <source>
        <dbReference type="ARBA" id="ARBA00022927"/>
    </source>
</evidence>
<dbReference type="PANTHER" id="PTHR33909:SF1">
    <property type="entry name" value="SEC TRANSLOCON ACCESSORY COMPLEX SUBUNIT YAJC"/>
    <property type="match status" value="1"/>
</dbReference>
<comment type="subcellular location">
    <subcellularLocation>
        <location evidence="2">Cell membrane</location>
        <topology evidence="2">Single-pass membrane protein</topology>
    </subcellularLocation>
</comment>
<dbReference type="GO" id="GO:0015031">
    <property type="term" value="P:protein transport"/>
    <property type="evidence" value="ECO:0007669"/>
    <property type="project" value="UniProtKB-KW"/>
</dbReference>
<keyword evidence="10 13" id="KW-1133">Transmembrane helix</keyword>
<comment type="similarity">
    <text evidence="3">Belongs to the YajC family.</text>
</comment>
<evidence type="ECO:0000256" key="10">
    <source>
        <dbReference type="ARBA" id="ARBA00022989"/>
    </source>
</evidence>
<evidence type="ECO:0000256" key="12">
    <source>
        <dbReference type="ARBA" id="ARBA00023136"/>
    </source>
</evidence>
<dbReference type="PANTHER" id="PTHR33909">
    <property type="entry name" value="SEC TRANSLOCON ACCESSORY COMPLEX SUBUNIT YAJC"/>
    <property type="match status" value="1"/>
</dbReference>
<dbReference type="SMART" id="SM01323">
    <property type="entry name" value="YajC"/>
    <property type="match status" value="1"/>
</dbReference>